<comment type="caution">
    <text evidence="1">The sequence shown here is derived from an EMBL/GenBank/DDBJ whole genome shotgun (WGS) entry which is preliminary data.</text>
</comment>
<proteinExistence type="predicted"/>
<accession>A0A7Z7YJV7</accession>
<name>A0A7Z7YJV7_ESCAL</name>
<dbReference type="Proteomes" id="UP000292187">
    <property type="component" value="Unassembled WGS sequence"/>
</dbReference>
<gene>
    <name evidence="1" type="ORF">EYS06_19160</name>
</gene>
<evidence type="ECO:0000313" key="2">
    <source>
        <dbReference type="Proteomes" id="UP000292187"/>
    </source>
</evidence>
<reference evidence="1 2" key="1">
    <citation type="submission" date="2019-02" db="EMBL/GenBank/DDBJ databases">
        <title>Draft genome sequence of Escherichia albertii strain Mex-12/320a, isolated from an infant with diarrhea, harboring virulence genes associated with diarrheagenic strains of enteropathogenic E. coli.</title>
        <authorList>
            <person name="Maldonado-Puga S."/>
            <person name="Meza-Segura M."/>
            <person name="Zaidi M.B."/>
            <person name="Estrada-Garcia T."/>
        </authorList>
    </citation>
    <scope>NUCLEOTIDE SEQUENCE [LARGE SCALE GENOMIC DNA]</scope>
    <source>
        <strain evidence="1 2">Mex-12/320a</strain>
    </source>
</reference>
<dbReference type="EMBL" id="SIZV01000028">
    <property type="protein sequence ID" value="TBR49574.1"/>
    <property type="molecule type" value="Genomic_DNA"/>
</dbReference>
<organism evidence="1 2">
    <name type="scientific">Escherichia albertii</name>
    <dbReference type="NCBI Taxonomy" id="208962"/>
    <lineage>
        <taxon>Bacteria</taxon>
        <taxon>Pseudomonadati</taxon>
        <taxon>Pseudomonadota</taxon>
        <taxon>Gammaproteobacteria</taxon>
        <taxon>Enterobacterales</taxon>
        <taxon>Enterobacteriaceae</taxon>
        <taxon>Escherichia</taxon>
    </lineage>
</organism>
<dbReference type="AlphaFoldDB" id="A0A7Z7YJV7"/>
<evidence type="ECO:0000313" key="1">
    <source>
        <dbReference type="EMBL" id="TBR49574.1"/>
    </source>
</evidence>
<protein>
    <submittedName>
        <fullName evidence="1">Transcriptional regulator</fullName>
    </submittedName>
</protein>
<sequence length="38" mass="4340">MITPVTKDLLVHSMVKPTTKCDKNWLYSAKMKISSMNV</sequence>